<reference evidence="3 4" key="1">
    <citation type="submission" date="2016-07" db="EMBL/GenBank/DDBJ databases">
        <title>Enhancement of antibiotic productionsby engineered nitrateutilization in actinobacteria.</title>
        <authorList>
            <person name="Meng S.C."/>
        </authorList>
    </citation>
    <scope>NUCLEOTIDE SEQUENCE [LARGE SCALE GENOMIC DNA]</scope>
    <source>
        <strain evidence="3 4">NRRL 2936</strain>
    </source>
</reference>
<dbReference type="Gene3D" id="3.40.50.620">
    <property type="entry name" value="HUPs"/>
    <property type="match status" value="2"/>
</dbReference>
<dbReference type="Pfam" id="PF00582">
    <property type="entry name" value="Usp"/>
    <property type="match status" value="2"/>
</dbReference>
<dbReference type="PANTHER" id="PTHR46553">
    <property type="entry name" value="ADENINE NUCLEOTIDE ALPHA HYDROLASES-LIKE SUPERFAMILY PROTEIN"/>
    <property type="match status" value="1"/>
</dbReference>
<accession>A0A1B1M208</accession>
<dbReference type="InterPro" id="IPR006016">
    <property type="entry name" value="UspA"/>
</dbReference>
<dbReference type="PRINTS" id="PR01438">
    <property type="entry name" value="UNVRSLSTRESS"/>
</dbReference>
<dbReference type="EMBL" id="CP016438">
    <property type="protein sequence ID" value="ANS62691.1"/>
    <property type="molecule type" value="Genomic_DNA"/>
</dbReference>
<feature type="domain" description="UspA" evidence="2">
    <location>
        <begin position="296"/>
        <end position="435"/>
    </location>
</feature>
<feature type="domain" description="UspA" evidence="2">
    <location>
        <begin position="148"/>
        <end position="283"/>
    </location>
</feature>
<dbReference type="PANTHER" id="PTHR46553:SF3">
    <property type="entry name" value="ADENINE NUCLEOTIDE ALPHA HYDROLASES-LIKE SUPERFAMILY PROTEIN"/>
    <property type="match status" value="1"/>
</dbReference>
<evidence type="ECO:0000313" key="3">
    <source>
        <dbReference type="EMBL" id="ANS62691.1"/>
    </source>
</evidence>
<dbReference type="PATRIC" id="fig|1915.4.peg.568"/>
<evidence type="ECO:0000256" key="1">
    <source>
        <dbReference type="ARBA" id="ARBA00008791"/>
    </source>
</evidence>
<dbReference type="STRING" id="1915.SLINC_0467"/>
<sequence>MRAGRPASGAARAEHAELVALRVPQRHPGLLALPEVRAAGAEREEAGDLGLLVLGAEVEMETVLDGLRLRYAHEQQSGQPVLLGPDLERLGGVVDDDPAERLGPPAAQGRRIGRVHHDLLPLQIHGDRVGKTGPEGRMSFATQGGHRMTRPITAGIDGTEESLAALAWAAREAVRRRLALRVVHAWRFQSHEAVEAADPDVQVGWAREAVGEAARTVTERHPELEVSTDVVEGGSVDALVAAAAEAEMLVLGSRGHGRVVGFLVGSVGQQVIVESKRPVVLVRAGDEPAAEAAGREIVVGQQGDPEDSAGALRFAFETAAARGAGVRAVRAWTLPPLFAYSPASLKLLDEAGGLEPYEQKALAAALQPWRDRFPDVPVVEHVEMGSAGQVLLSVAGQAQLMVVGRRAHRTAVGARIGSVAHGVLHHAGCPVAVVPHA</sequence>
<comment type="similarity">
    <text evidence="1">Belongs to the universal stress protein A family.</text>
</comment>
<dbReference type="AlphaFoldDB" id="A0A1B1M208"/>
<proteinExistence type="inferred from homology"/>
<dbReference type="InterPro" id="IPR014729">
    <property type="entry name" value="Rossmann-like_a/b/a_fold"/>
</dbReference>
<evidence type="ECO:0000313" key="4">
    <source>
        <dbReference type="Proteomes" id="UP000092598"/>
    </source>
</evidence>
<name>A0A1B1M208_STRLN</name>
<organism evidence="3 4">
    <name type="scientific">Streptomyces lincolnensis</name>
    <dbReference type="NCBI Taxonomy" id="1915"/>
    <lineage>
        <taxon>Bacteria</taxon>
        <taxon>Bacillati</taxon>
        <taxon>Actinomycetota</taxon>
        <taxon>Actinomycetes</taxon>
        <taxon>Kitasatosporales</taxon>
        <taxon>Streptomycetaceae</taxon>
        <taxon>Streptomyces</taxon>
    </lineage>
</organism>
<dbReference type="Proteomes" id="UP000092598">
    <property type="component" value="Chromosome"/>
</dbReference>
<protein>
    <submittedName>
        <fullName evidence="3">Stress-inducible protein</fullName>
    </submittedName>
</protein>
<dbReference type="SUPFAM" id="SSF52402">
    <property type="entry name" value="Adenine nucleotide alpha hydrolases-like"/>
    <property type="match status" value="2"/>
</dbReference>
<dbReference type="KEGG" id="sls:SLINC_0467"/>
<gene>
    <name evidence="3" type="ORF">SLINC_0467</name>
</gene>
<dbReference type="InterPro" id="IPR006015">
    <property type="entry name" value="Universal_stress_UspA"/>
</dbReference>
<evidence type="ECO:0000259" key="2">
    <source>
        <dbReference type="Pfam" id="PF00582"/>
    </source>
</evidence>
<keyword evidence="4" id="KW-1185">Reference proteome</keyword>